<keyword evidence="10 16" id="KW-0732">Signal</keyword>
<keyword evidence="11" id="KW-1133">Transmembrane helix</keyword>
<evidence type="ECO:0000256" key="13">
    <source>
        <dbReference type="ARBA" id="ARBA00023157"/>
    </source>
</evidence>
<comment type="similarity">
    <text evidence="3">Belongs to the ZP domain family. ZPC subfamily.</text>
</comment>
<evidence type="ECO:0000313" key="18">
    <source>
        <dbReference type="Ensembl" id="ENSOMYP00000002840.2"/>
    </source>
</evidence>
<evidence type="ECO:0000256" key="10">
    <source>
        <dbReference type="ARBA" id="ARBA00022729"/>
    </source>
</evidence>
<keyword evidence="9" id="KW-0812">Transmembrane</keyword>
<keyword evidence="7" id="KW-0272">Extracellular matrix</keyword>
<dbReference type="InterPro" id="IPR001507">
    <property type="entry name" value="ZP_dom"/>
</dbReference>
<feature type="chain" id="PRO_5035418126" description="Zona pellucida sperm-binding protein 3" evidence="16">
    <location>
        <begin position="26"/>
        <end position="657"/>
    </location>
</feature>
<dbReference type="GO" id="GO:0032190">
    <property type="term" value="F:acrosin binding"/>
    <property type="evidence" value="ECO:0007669"/>
    <property type="project" value="TreeGrafter"/>
</dbReference>
<evidence type="ECO:0000256" key="4">
    <source>
        <dbReference type="ARBA" id="ARBA00017980"/>
    </source>
</evidence>
<comment type="subcellular location">
    <subcellularLocation>
        <location evidence="1">Cell membrane</location>
        <topology evidence="1">Single-pass type I membrane protein</topology>
    </subcellularLocation>
    <subcellularLocation>
        <location evidence="2">Secreted</location>
        <location evidence="2">Extracellular space</location>
        <location evidence="2">Extracellular matrix</location>
    </subcellularLocation>
</comment>
<evidence type="ECO:0000256" key="1">
    <source>
        <dbReference type="ARBA" id="ARBA00004251"/>
    </source>
</evidence>
<dbReference type="PANTHER" id="PTHR11576:SF15">
    <property type="entry name" value="ZONA PELLUCIDA SPERM-BINDING PROTEIN 3-LIKE"/>
    <property type="match status" value="1"/>
</dbReference>
<evidence type="ECO:0000256" key="2">
    <source>
        <dbReference type="ARBA" id="ARBA00004498"/>
    </source>
</evidence>
<evidence type="ECO:0000256" key="14">
    <source>
        <dbReference type="ARBA" id="ARBA00023180"/>
    </source>
</evidence>
<dbReference type="InterPro" id="IPR055355">
    <property type="entry name" value="ZP-C"/>
</dbReference>
<reference evidence="18" key="3">
    <citation type="submission" date="2025-09" db="UniProtKB">
        <authorList>
            <consortium name="Ensembl"/>
        </authorList>
    </citation>
    <scope>IDENTIFICATION</scope>
</reference>
<dbReference type="Gene3D" id="2.60.40.3210">
    <property type="entry name" value="Zona pellucida, ZP-N domain"/>
    <property type="match status" value="1"/>
</dbReference>
<dbReference type="PANTHER" id="PTHR11576">
    <property type="entry name" value="ZONA PELLUCIDA SPERM-BINDING PROTEIN 3"/>
    <property type="match status" value="1"/>
</dbReference>
<dbReference type="CTD" id="327616"/>
<reference evidence="18" key="1">
    <citation type="submission" date="2020-07" db="EMBL/GenBank/DDBJ databases">
        <title>A long reads based de novo assembly of the rainbow trout Arlee double haploid line genome.</title>
        <authorList>
            <person name="Gao G."/>
            <person name="Palti Y."/>
        </authorList>
    </citation>
    <scope>NUCLEOTIDE SEQUENCE [LARGE SCALE GENOMIC DNA]</scope>
</reference>
<evidence type="ECO:0000256" key="15">
    <source>
        <dbReference type="ARBA" id="ARBA00030824"/>
    </source>
</evidence>
<dbReference type="GO" id="GO:0007339">
    <property type="term" value="P:binding of sperm to zona pellucida"/>
    <property type="evidence" value="ECO:0007669"/>
    <property type="project" value="TreeGrafter"/>
</dbReference>
<protein>
    <recommendedName>
        <fullName evidence="4">Zona pellucida sperm-binding protein 3</fullName>
    </recommendedName>
    <alternativeName>
        <fullName evidence="15">Zona pellucida glycoprotein 3</fullName>
    </alternativeName>
</protein>
<keyword evidence="8" id="KW-0165">Cleavage on pair of basic residues</keyword>
<dbReference type="GeneTree" id="ENSGT01030000234567"/>
<dbReference type="SMART" id="SM00241">
    <property type="entry name" value="ZP"/>
    <property type="match status" value="1"/>
</dbReference>
<dbReference type="FunFam" id="2.60.40.3210:FF:000001">
    <property type="entry name" value="Zona pellucida sperm-binding protein 3"/>
    <property type="match status" value="1"/>
</dbReference>
<dbReference type="Ensembl" id="ENSOMYT00000003172.2">
    <property type="protein sequence ID" value="ENSOMYP00000002840.2"/>
    <property type="gene ID" value="ENSOMYG00000001504.2"/>
</dbReference>
<evidence type="ECO:0000256" key="11">
    <source>
        <dbReference type="ARBA" id="ARBA00022989"/>
    </source>
</evidence>
<dbReference type="GeneID" id="110512206"/>
<keyword evidence="6" id="KW-0964">Secreted</keyword>
<dbReference type="KEGG" id="omy:110512206"/>
<evidence type="ECO:0000313" key="19">
    <source>
        <dbReference type="Proteomes" id="UP000694395"/>
    </source>
</evidence>
<accession>A0A8C7LP03</accession>
<dbReference type="Proteomes" id="UP000694395">
    <property type="component" value="Chromosome 3"/>
</dbReference>
<dbReference type="GO" id="GO:0005886">
    <property type="term" value="C:plasma membrane"/>
    <property type="evidence" value="ECO:0007669"/>
    <property type="project" value="UniProtKB-SubCell"/>
</dbReference>
<dbReference type="InterPro" id="IPR055356">
    <property type="entry name" value="ZP-N"/>
</dbReference>
<evidence type="ECO:0000256" key="8">
    <source>
        <dbReference type="ARBA" id="ARBA00022685"/>
    </source>
</evidence>
<dbReference type="PROSITE" id="PS51034">
    <property type="entry name" value="ZP_2"/>
    <property type="match status" value="1"/>
</dbReference>
<evidence type="ECO:0000256" key="7">
    <source>
        <dbReference type="ARBA" id="ARBA00022530"/>
    </source>
</evidence>
<dbReference type="GO" id="GO:2000344">
    <property type="term" value="P:positive regulation of acrosome reaction"/>
    <property type="evidence" value="ECO:0007669"/>
    <property type="project" value="TreeGrafter"/>
</dbReference>
<keyword evidence="12" id="KW-0472">Membrane</keyword>
<evidence type="ECO:0000256" key="3">
    <source>
        <dbReference type="ARBA" id="ARBA00006735"/>
    </source>
</evidence>
<feature type="domain" description="ZP" evidence="17">
    <location>
        <begin position="138"/>
        <end position="388"/>
    </location>
</feature>
<sequence length="657" mass="74604">MAQVAWMFCLFAWIFSAFPFTQVSAEADFNVDRWEGQVHQDYQFAERDLLGNVPVREVIKPRIGEDDAIGAQRSEPPYYFLPMFQHSAVPVVDRDLFRPVVGKIRFPSIFTTLLFPPQNSPERNHFSPVRNPRGVEVWCGYNQISVRINRSQLRFRCLASMLFLGTCPVTRVTPLFFYFHYDLNDCGSTQTTMNGQLVYSSSLRFSPEPQGPVIRAIPLNLPIQCIYNRFHYSYKVGYVPEVHDRNLLKSMNGKHIFRLTACNEQWEQLSSEEGYMLGEPMYFKAYAAFVPKDESVFVDSCFVTTSNDPNATPRLEVIHNFGCMVDSKRKGSQSQFFSRESNVLRFTVDAFLFPQITAKHLYLHCTMTVMKSTSKWSAKSCTYNRAVGRWEELYGPPSVCSCCDSVCEVSEFWPALTSPSVKSLITSKPWRVLEDREKSLPIQAEERQADGEERVEETLAVTYRVEKEKFKSLAVAPWEEEKNMSVAVMNKVEEVQEGTVLGEEGVVARKEGSVEEPIDDKRAEKEMIEVAADELGTDQVTSSVTLEHVPEENTVTVKEVAQWNMSSVTMNAKVSKKAKEQVAGIEGSKVERVGVGQMPLVDEAAAFLQGYMEPAEWREDYQGPALEEELGRFWKPSTKDKLAVLETSVPIGTLTLN</sequence>
<name>A0A8C7LP03_ONCMY</name>
<dbReference type="GO" id="GO:0035803">
    <property type="term" value="P:egg coat formation"/>
    <property type="evidence" value="ECO:0007669"/>
    <property type="project" value="TreeGrafter"/>
</dbReference>
<feature type="signal peptide" evidence="16">
    <location>
        <begin position="1"/>
        <end position="25"/>
    </location>
</feature>
<evidence type="ECO:0000256" key="16">
    <source>
        <dbReference type="SAM" id="SignalP"/>
    </source>
</evidence>
<evidence type="ECO:0000256" key="6">
    <source>
        <dbReference type="ARBA" id="ARBA00022525"/>
    </source>
</evidence>
<dbReference type="InterPro" id="IPR042235">
    <property type="entry name" value="ZP-C_dom"/>
</dbReference>
<keyword evidence="19" id="KW-1185">Reference proteome</keyword>
<dbReference type="AlphaFoldDB" id="A0A8C7LP03"/>
<organism evidence="18 19">
    <name type="scientific">Oncorhynchus mykiss</name>
    <name type="common">Rainbow trout</name>
    <name type="synonym">Salmo gairdneri</name>
    <dbReference type="NCBI Taxonomy" id="8022"/>
    <lineage>
        <taxon>Eukaryota</taxon>
        <taxon>Metazoa</taxon>
        <taxon>Chordata</taxon>
        <taxon>Craniata</taxon>
        <taxon>Vertebrata</taxon>
        <taxon>Euteleostomi</taxon>
        <taxon>Actinopterygii</taxon>
        <taxon>Neopterygii</taxon>
        <taxon>Teleostei</taxon>
        <taxon>Protacanthopterygii</taxon>
        <taxon>Salmoniformes</taxon>
        <taxon>Salmonidae</taxon>
        <taxon>Salmoninae</taxon>
        <taxon>Oncorhynchus</taxon>
    </lineage>
</organism>
<dbReference type="FunFam" id="2.60.40.4100:FF:000002">
    <property type="entry name" value="Zona pellucida sperm-binding protein 3"/>
    <property type="match status" value="1"/>
</dbReference>
<reference evidence="18" key="2">
    <citation type="submission" date="2025-08" db="UniProtKB">
        <authorList>
            <consortium name="Ensembl"/>
        </authorList>
    </citation>
    <scope>IDENTIFICATION</scope>
</reference>
<keyword evidence="14" id="KW-0325">Glycoprotein</keyword>
<keyword evidence="13" id="KW-1015">Disulfide bond</keyword>
<gene>
    <name evidence="18" type="primary">zp3d.1</name>
</gene>
<evidence type="ECO:0000256" key="12">
    <source>
        <dbReference type="ARBA" id="ARBA00023136"/>
    </source>
</evidence>
<dbReference type="GO" id="GO:0031012">
    <property type="term" value="C:extracellular matrix"/>
    <property type="evidence" value="ECO:0007669"/>
    <property type="project" value="TreeGrafter"/>
</dbReference>
<evidence type="ECO:0000259" key="17">
    <source>
        <dbReference type="PROSITE" id="PS51034"/>
    </source>
</evidence>
<dbReference type="Pfam" id="PF23344">
    <property type="entry name" value="ZP-N"/>
    <property type="match status" value="1"/>
</dbReference>
<evidence type="ECO:0000256" key="9">
    <source>
        <dbReference type="ARBA" id="ARBA00022692"/>
    </source>
</evidence>
<evidence type="ECO:0000256" key="5">
    <source>
        <dbReference type="ARBA" id="ARBA00022475"/>
    </source>
</evidence>
<dbReference type="OrthoDB" id="8956379at2759"/>
<keyword evidence="5" id="KW-1003">Cell membrane</keyword>
<dbReference type="RefSeq" id="XP_021448400.2">
    <property type="nucleotide sequence ID" value="XM_021592725.2"/>
</dbReference>
<dbReference type="Pfam" id="PF00100">
    <property type="entry name" value="Zona_pellucida"/>
    <property type="match status" value="1"/>
</dbReference>
<dbReference type="Gene3D" id="2.60.40.4100">
    <property type="entry name" value="Zona pellucida, ZP-C domain"/>
    <property type="match status" value="1"/>
</dbReference>
<proteinExistence type="inferred from homology"/>